<accession>A0A3M7PZ25</accession>
<evidence type="ECO:0000313" key="2">
    <source>
        <dbReference type="Proteomes" id="UP000276133"/>
    </source>
</evidence>
<comment type="caution">
    <text evidence="1">The sequence shown here is derived from an EMBL/GenBank/DDBJ whole genome shotgun (WGS) entry which is preliminary data.</text>
</comment>
<dbReference type="OrthoDB" id="10044090at2759"/>
<gene>
    <name evidence="1" type="ORF">BpHYR1_033630</name>
</gene>
<name>A0A3M7PZ25_BRAPC</name>
<keyword evidence="2" id="KW-1185">Reference proteome</keyword>
<protein>
    <submittedName>
        <fullName evidence="1">Uncharacterized protein</fullName>
    </submittedName>
</protein>
<dbReference type="EMBL" id="REGN01008104">
    <property type="protein sequence ID" value="RNA04452.1"/>
    <property type="molecule type" value="Genomic_DNA"/>
</dbReference>
<dbReference type="Proteomes" id="UP000276133">
    <property type="component" value="Unassembled WGS sequence"/>
</dbReference>
<organism evidence="1 2">
    <name type="scientific">Brachionus plicatilis</name>
    <name type="common">Marine rotifer</name>
    <name type="synonym">Brachionus muelleri</name>
    <dbReference type="NCBI Taxonomy" id="10195"/>
    <lineage>
        <taxon>Eukaryota</taxon>
        <taxon>Metazoa</taxon>
        <taxon>Spiralia</taxon>
        <taxon>Gnathifera</taxon>
        <taxon>Rotifera</taxon>
        <taxon>Eurotatoria</taxon>
        <taxon>Monogononta</taxon>
        <taxon>Pseudotrocha</taxon>
        <taxon>Ploima</taxon>
        <taxon>Brachionidae</taxon>
        <taxon>Brachionus</taxon>
    </lineage>
</organism>
<reference evidence="1 2" key="1">
    <citation type="journal article" date="2018" name="Sci. Rep.">
        <title>Genomic signatures of local adaptation to the degree of environmental predictability in rotifers.</title>
        <authorList>
            <person name="Franch-Gras L."/>
            <person name="Hahn C."/>
            <person name="Garcia-Roger E.M."/>
            <person name="Carmona M.J."/>
            <person name="Serra M."/>
            <person name="Gomez A."/>
        </authorList>
    </citation>
    <scope>NUCLEOTIDE SEQUENCE [LARGE SCALE GENOMIC DNA]</scope>
    <source>
        <strain evidence="1">HYR1</strain>
    </source>
</reference>
<evidence type="ECO:0000313" key="1">
    <source>
        <dbReference type="EMBL" id="RNA04452.1"/>
    </source>
</evidence>
<proteinExistence type="predicted"/>
<sequence>MFSFIEFASELKQFTPDKNLNKTRLTLELNDEAFFRLSKDGILRNLCTNPSIQNYPIFATDCLTDLYDFIKQEVFNESLLIQNELVMKNEVFDFKNLNLKFVDSNFKRLNGFAGIRTIYINTKPIIKILTSKKFRHYTDEQKLIVIKLDFIATVVHETAHIVLRHRLNDFNKSSPFLVQKQDSDNKISGNKSECGLECEKRVFGEAIDWPNSLLSNLLNFEYCKEYLQSIYEAQNKEFDIIRTKVVLIDENMLHKVACLYSADEDYIIK</sequence>
<dbReference type="AlphaFoldDB" id="A0A3M7PZ25"/>